<evidence type="ECO:0000259" key="1">
    <source>
        <dbReference type="SMART" id="SM00912"/>
    </source>
</evidence>
<proteinExistence type="predicted"/>
<dbReference type="InterPro" id="IPR011050">
    <property type="entry name" value="Pectin_lyase_fold/virulence"/>
</dbReference>
<dbReference type="SMART" id="SM00912">
    <property type="entry name" value="Haemagg_act"/>
    <property type="match status" value="2"/>
</dbReference>
<dbReference type="InterPro" id="IPR012334">
    <property type="entry name" value="Pectin_lyas_fold"/>
</dbReference>
<dbReference type="NCBIfam" id="TIGR01901">
    <property type="entry name" value="adhes_NPXG"/>
    <property type="match status" value="2"/>
</dbReference>
<dbReference type="Pfam" id="PF18657">
    <property type="entry name" value="YDG"/>
    <property type="match status" value="9"/>
</dbReference>
<keyword evidence="3" id="KW-1185">Reference proteome</keyword>
<organism evidence="2 3">
    <name type="scientific">Succiniclasticum ruminis DSM 9236</name>
    <dbReference type="NCBI Taxonomy" id="1123323"/>
    <lineage>
        <taxon>Bacteria</taxon>
        <taxon>Bacillati</taxon>
        <taxon>Bacillota</taxon>
        <taxon>Negativicutes</taxon>
        <taxon>Acidaminococcales</taxon>
        <taxon>Acidaminococcaceae</taxon>
        <taxon>Succiniclasticum</taxon>
    </lineage>
</organism>
<dbReference type="SUPFAM" id="SSF51126">
    <property type="entry name" value="Pectin lyase-like"/>
    <property type="match status" value="2"/>
</dbReference>
<dbReference type="Proteomes" id="UP000198896">
    <property type="component" value="Unassembled WGS sequence"/>
</dbReference>
<dbReference type="InterPro" id="IPR008638">
    <property type="entry name" value="FhaB/CdiA-like_TPS"/>
</dbReference>
<dbReference type="Pfam" id="PF13018">
    <property type="entry name" value="ESPR"/>
    <property type="match status" value="1"/>
</dbReference>
<evidence type="ECO:0000313" key="3">
    <source>
        <dbReference type="Proteomes" id="UP000198896"/>
    </source>
</evidence>
<dbReference type="InterPro" id="IPR041248">
    <property type="entry name" value="YDG"/>
</dbReference>
<accession>A0A1I2BCR2</accession>
<dbReference type="EMBL" id="FONL01000008">
    <property type="protein sequence ID" value="SFE53941.1"/>
    <property type="molecule type" value="Genomic_DNA"/>
</dbReference>
<dbReference type="STRING" id="1123323.SAMN05216245_108106"/>
<dbReference type="RefSeq" id="WP_093913571.1">
    <property type="nucleotide sequence ID" value="NZ_FONL01000008.1"/>
</dbReference>
<evidence type="ECO:0000313" key="2">
    <source>
        <dbReference type="EMBL" id="SFE53941.1"/>
    </source>
</evidence>
<feature type="domain" description="Filamentous haemagglutinin FhaB/tRNA nuclease CdiA-like TPS" evidence="1">
    <location>
        <begin position="80"/>
        <end position="181"/>
    </location>
</feature>
<protein>
    <submittedName>
        <fullName evidence="2">Filamentous hemagglutinin family N-terminal domain-containing protein</fullName>
    </submittedName>
</protein>
<reference evidence="2 3" key="1">
    <citation type="submission" date="2016-10" db="EMBL/GenBank/DDBJ databases">
        <authorList>
            <person name="de Groot N.N."/>
        </authorList>
    </citation>
    <scope>NUCLEOTIDE SEQUENCE [LARGE SCALE GENOMIC DNA]</scope>
    <source>
        <strain evidence="2 3">DSM 9236</strain>
    </source>
</reference>
<feature type="domain" description="Filamentous haemagglutinin FhaB/tRNA nuclease CdiA-like TPS" evidence="1">
    <location>
        <begin position="1374"/>
        <end position="1474"/>
    </location>
</feature>
<name>A0A1I2BCR2_9FIRM</name>
<dbReference type="InterPro" id="IPR024973">
    <property type="entry name" value="ESPR"/>
</dbReference>
<feature type="non-terminal residue" evidence="2">
    <location>
        <position position="2274"/>
    </location>
</feature>
<dbReference type="OrthoDB" id="1659784at2"/>
<sequence length="2274" mass="235994">MNKIYKVIWSKVRNCYVAVSEIAKRNGKSCTSVNCGAKVSPVTLSMVGASLLAGMFSVLLPVRIALAAPVMPTLDYRGATADVTIASTSSDTSATMNISSTKTNNVMKWIDFSIGNGGTVQYDANNYLNYVTGHGRSEIDGALKGTGSIYLINPNGILFGSTAQVDVGNLYLSTRELDQSKLDAFAENGTNPLATAATSAAGDIVNLGTLNATNITVEGNNISFKNVEEVTPATAVNVRASGEVHVGYAASEAVNEVNATQYTDGNITAPDLSKWSFTGLDSSAAVEPTQYMLVRNAFELQNMQNRKTKVSDRNYRIEGNYMLANDIDFNDVSFNFKPIGYSDNGSSETVHRFGGKFDGLNFRIRNLTITDATLEAVSTDEDPVDHNIGLFGVNSGLIENVGVENTNIDVTTYTVGGVVGWNTNGTIRNVYHTGNVKGTRAVGGIAGANQNYSLIETAYNTGNVVASDSNAGGIAGFNPGPSSNINNVYNTGSISSAGNSGGIVGQCSTGTTIENAYNTGTVAGRGTGVGGILGMSASTYNQGVAVHIKQTYNTGTVTNKNDDSSGGGIFGRSVLPSGSNVNIVSSYFSNGNDNGYGTLKTNADLHKIDTFEGWDISAEGGSGKTWRLYQGQNTSSTAYPYPLLTAFLKPKDLIKVYEYDGQPHTIDSYNDEIFNDINIKKGPVNSWIKIHVTNAGVLDYSSSANGQYDKRLFYSTQDGYDIADMKLIVQPKKLTATFADISKVYDRDTTATADTKSLSGKISGDTVDFADGITGVFADKNVGTNKDVTYSNIALTGASAGNYIIADTATGAGAITPKALTVSFANTDKTYDGNTTATPGDGTLSTAVIISGDTVTLDTSNISALYTDKNVGDNKTVNYSGIALGGADAGNYSIAETAEGKGTITAKELTVSFANTDKTYDGSTTATPGEGTLSTAGIISGDTVTLDTANMYALYADKNVGENKTVNYSGIALGGTDAGNYSIAETAEGKGTITAKALTVSFADISKTYDGNTNATPGTGTLSTDDIISGDTVTLDTANIAAAYASPTAGTGNKTVNYSGIALGGTDAGNYSIATTAQNTTSTISAKTLTVGNISKVYDSTAEAILTLNNLIGVVDGDAADLSISGVTANYTGDNAVDAGTGKTVDYSGLTLGGTKSVNYSIAANGTSTTGNEITARPLTMGSVSKVYDGTDHALVTVYALTNAIEDDLLDLGISATSATYSDKNVGDNLDVNYTGLSLSGAKAGNYTIDSDAAVTGNSITPKELTLVADKVTIKNGEAVPTSFTGNVIGFVGEEGLASQDDLKFELATPGATMAGSYAVIGMLKDSESGDYQANGVYSTDNTFKNYTFSNSPTNGKAFTIAVDVMPQLDYRGASADVTIDSATTANTMAISSIQLNNVLKWIDFSIGSGGTVQFDENNYLNYVTGHGRSEINGTLKGGGAIYLINPNGMLFGSDAQVNVGNLYLSSRSLAQSELDAFTVSGTNPFGTTVTAAVGDIANLGTLKAANITVEGNNVSFKNYADITATNNINVRASGEVHVGFANDATAATAINSTEYTTVNEPDLTNWNFKGLDNSTNVTPVKYMLVRNPYELQNINNNLTGNYMLANDIDFIDENGNWTIRYFKSLGSKGNYWGSQPGMFQGRLDGLNHVIRNINITNTNNESYSTDVGIIGSNAGTVENFGVVNGTVDLSSKSWVGGIVGANKGCGIIRNVYFSGLVEGNRNVGGIAGAQDGKNTQEGVPLPGGIIEKAYVLGTVRSNNNNGSNVGGIAGSNASGARISEAYNSANVGTKTGGNYTGGIAGTNSGSIINVYNTGTIEGGSYVGGIAGSNSSSGSIQNTYNTGTVSGRSNLGGIVGYNSGTGPIASFFTQGNNNGKGTLISDESKLKEFATFEGTSLASNMSKTGGSGTVWRIYEGQTGPLLTAFLKTKDVVTATEYDGTEQTFDNTLAQGAANHIYATESGDLVKGTDAGKYFGNNTDNNNPGYKVYYSEQGGYDIGDTILVIQPKRLSIADVSKVYDGNQNVTSEISINGDDIFGNDAVGLDGEKVTGVYEDKNAGTGKTVTYTVNAGALTGEDANNYLIASIVTGSGTITAKELSLAHVSKTYDGTTEVEAGDIALATDIIEGDAVIFDSSKVTGAYEDKNVNVSGSKSVTYTTDTGVLTGTDAGNYSIAAVGTGDITKADITLMAENVTKTYDGTTEVASADRKWKVSAGELFGDDSVSGGTFAFTDKNAGTNKTVTVSGATVSDGNEGGNYNVTYADNTTSTINKADLT</sequence>
<dbReference type="Gene3D" id="2.160.20.110">
    <property type="match status" value="3"/>
</dbReference>
<dbReference type="Pfam" id="PF05860">
    <property type="entry name" value="TPS"/>
    <property type="match status" value="2"/>
</dbReference>
<gene>
    <name evidence="2" type="ORF">SAMN05216245_108106</name>
</gene>
<dbReference type="Gene3D" id="2.160.20.10">
    <property type="entry name" value="Single-stranded right-handed beta-helix, Pectin lyase-like"/>
    <property type="match status" value="1"/>
</dbReference>